<dbReference type="AlphaFoldDB" id="A0A1F5GT63"/>
<sequence>MDNLYVIDKVNSALLVIDKEGVYKKAYQSPDFAKANNLIVSEDETKMYIAVGNKILESNLQ</sequence>
<gene>
    <name evidence="1" type="ORF">A3F02_01190</name>
</gene>
<organism evidence="1 2">
    <name type="scientific">Candidatus Curtissbacteria bacterium RIFCSPHIGHO2_12_FULL_38_9b</name>
    <dbReference type="NCBI Taxonomy" id="1797720"/>
    <lineage>
        <taxon>Bacteria</taxon>
        <taxon>Candidatus Curtissiibacteriota</taxon>
    </lineage>
</organism>
<protein>
    <submittedName>
        <fullName evidence="1">Uncharacterized protein</fullName>
    </submittedName>
</protein>
<name>A0A1F5GT63_9BACT</name>
<accession>A0A1F5GT63</accession>
<comment type="caution">
    <text evidence="1">The sequence shown here is derived from an EMBL/GenBank/DDBJ whole genome shotgun (WGS) entry which is preliminary data.</text>
</comment>
<evidence type="ECO:0000313" key="1">
    <source>
        <dbReference type="EMBL" id="OGD95041.1"/>
    </source>
</evidence>
<proteinExistence type="predicted"/>
<dbReference type="Proteomes" id="UP000176666">
    <property type="component" value="Unassembled WGS sequence"/>
</dbReference>
<dbReference type="EMBL" id="MFBJ01000066">
    <property type="protein sequence ID" value="OGD95041.1"/>
    <property type="molecule type" value="Genomic_DNA"/>
</dbReference>
<reference evidence="1 2" key="1">
    <citation type="journal article" date="2016" name="Nat. Commun.">
        <title>Thousands of microbial genomes shed light on interconnected biogeochemical processes in an aquifer system.</title>
        <authorList>
            <person name="Anantharaman K."/>
            <person name="Brown C.T."/>
            <person name="Hug L.A."/>
            <person name="Sharon I."/>
            <person name="Castelle C.J."/>
            <person name="Probst A.J."/>
            <person name="Thomas B.C."/>
            <person name="Singh A."/>
            <person name="Wilkins M.J."/>
            <person name="Karaoz U."/>
            <person name="Brodie E.L."/>
            <person name="Williams K.H."/>
            <person name="Hubbard S.S."/>
            <person name="Banfield J.F."/>
        </authorList>
    </citation>
    <scope>NUCLEOTIDE SEQUENCE [LARGE SCALE GENOMIC DNA]</scope>
</reference>
<evidence type="ECO:0000313" key="2">
    <source>
        <dbReference type="Proteomes" id="UP000176666"/>
    </source>
</evidence>